<gene>
    <name evidence="2" type="ordered locus">Spiaf_0725</name>
</gene>
<dbReference type="Proteomes" id="UP000007383">
    <property type="component" value="Chromosome"/>
</dbReference>
<dbReference type="Pfam" id="PF00753">
    <property type="entry name" value="Lactamase_B"/>
    <property type="match status" value="1"/>
</dbReference>
<dbReference type="HOGENOM" id="CLU_010363_0_3_12"/>
<protein>
    <submittedName>
        <fullName evidence="2">Putative hydrolase (Metallo-beta-lactamase superfamily)</fullName>
    </submittedName>
</protein>
<dbReference type="STRING" id="889378.Spiaf_0725"/>
<organism evidence="2 3">
    <name type="scientific">Spirochaeta africana (strain ATCC 700263 / DSM 8902 / Z-7692)</name>
    <dbReference type="NCBI Taxonomy" id="889378"/>
    <lineage>
        <taxon>Bacteria</taxon>
        <taxon>Pseudomonadati</taxon>
        <taxon>Spirochaetota</taxon>
        <taxon>Spirochaetia</taxon>
        <taxon>Spirochaetales</taxon>
        <taxon>Spirochaetaceae</taxon>
        <taxon>Spirochaeta</taxon>
    </lineage>
</organism>
<dbReference type="InterPro" id="IPR036866">
    <property type="entry name" value="RibonucZ/Hydroxyglut_hydro"/>
</dbReference>
<dbReference type="eggNOG" id="COG2333">
    <property type="taxonomic scope" value="Bacteria"/>
</dbReference>
<reference evidence="3" key="1">
    <citation type="journal article" date="2013" name="Stand. Genomic Sci.">
        <title>Complete genome sequence of the halophilic bacterium Spirochaeta africana type strain (Z-7692(T)) from the alkaline Lake Magadi in the East African Rift.</title>
        <authorList>
            <person name="Liolos K."/>
            <person name="Abt B."/>
            <person name="Scheuner C."/>
            <person name="Teshima H."/>
            <person name="Held B."/>
            <person name="Lapidus A."/>
            <person name="Nolan M."/>
            <person name="Lucas S."/>
            <person name="Deshpande S."/>
            <person name="Cheng J.F."/>
            <person name="Tapia R."/>
            <person name="Goodwin L.A."/>
            <person name="Pitluck S."/>
            <person name="Pagani I."/>
            <person name="Ivanova N."/>
            <person name="Mavromatis K."/>
            <person name="Mikhailova N."/>
            <person name="Huntemann M."/>
            <person name="Pati A."/>
            <person name="Chen A."/>
            <person name="Palaniappan K."/>
            <person name="Land M."/>
            <person name="Rohde M."/>
            <person name="Tindall B.J."/>
            <person name="Detter J.C."/>
            <person name="Goker M."/>
            <person name="Bristow J."/>
            <person name="Eisen J.A."/>
            <person name="Markowitz V."/>
            <person name="Hugenholtz P."/>
            <person name="Woyke T."/>
            <person name="Klenk H.P."/>
            <person name="Kyrpides N.C."/>
        </authorList>
    </citation>
    <scope>NUCLEOTIDE SEQUENCE</scope>
    <source>
        <strain evidence="3">ATCC 700263 / DSM 8902 / Z-7692</strain>
    </source>
</reference>
<dbReference type="EMBL" id="CP003282">
    <property type="protein sequence ID" value="AFG36824.1"/>
    <property type="molecule type" value="Genomic_DNA"/>
</dbReference>
<evidence type="ECO:0000259" key="1">
    <source>
        <dbReference type="SMART" id="SM00849"/>
    </source>
</evidence>
<dbReference type="InterPro" id="IPR035681">
    <property type="entry name" value="ComA-like_MBL"/>
</dbReference>
<feature type="domain" description="Metallo-beta-lactamase" evidence="1">
    <location>
        <begin position="39"/>
        <end position="232"/>
    </location>
</feature>
<evidence type="ECO:0000313" key="3">
    <source>
        <dbReference type="Proteomes" id="UP000007383"/>
    </source>
</evidence>
<dbReference type="RefSeq" id="WP_014454821.1">
    <property type="nucleotide sequence ID" value="NC_017098.1"/>
</dbReference>
<evidence type="ECO:0000313" key="2">
    <source>
        <dbReference type="EMBL" id="AFG36824.1"/>
    </source>
</evidence>
<dbReference type="GO" id="GO:0016787">
    <property type="term" value="F:hydrolase activity"/>
    <property type="evidence" value="ECO:0007669"/>
    <property type="project" value="UniProtKB-KW"/>
</dbReference>
<keyword evidence="2" id="KW-0378">Hydrolase</keyword>
<dbReference type="InterPro" id="IPR001279">
    <property type="entry name" value="Metallo-B-lactamas"/>
</dbReference>
<dbReference type="PATRIC" id="fig|889378.3.peg.735"/>
<dbReference type="PANTHER" id="PTHR30619:SF7">
    <property type="entry name" value="BETA-LACTAMASE DOMAIN PROTEIN"/>
    <property type="match status" value="1"/>
</dbReference>
<dbReference type="CDD" id="cd07731">
    <property type="entry name" value="ComA-like_MBL-fold"/>
    <property type="match status" value="1"/>
</dbReference>
<dbReference type="Gene3D" id="3.60.15.10">
    <property type="entry name" value="Ribonuclease Z/Hydroxyacylglutathione hydrolase-like"/>
    <property type="match status" value="1"/>
</dbReference>
<dbReference type="AlphaFoldDB" id="H9UH31"/>
<dbReference type="SMART" id="SM00849">
    <property type="entry name" value="Lactamase_B"/>
    <property type="match status" value="1"/>
</dbReference>
<proteinExistence type="predicted"/>
<dbReference type="KEGG" id="sfc:Spiaf_0725"/>
<dbReference type="SUPFAM" id="SSF56281">
    <property type="entry name" value="Metallo-hydrolase/oxidoreductase"/>
    <property type="match status" value="1"/>
</dbReference>
<dbReference type="PANTHER" id="PTHR30619">
    <property type="entry name" value="DNA INTERNALIZATION/COMPETENCE PROTEIN COMEC/REC2"/>
    <property type="match status" value="1"/>
</dbReference>
<sequence>MGKRMRVCRAVLLAVLLLGVLPLAAAAGGLRLHVVDVGQGGGMVLETAEAVVLFDAGQYGDMAEYLLAAGITRVDLAIASHGHADHIGGFPAVLQAVPVEQVWYNGQTHTTLTFERFVDAVLDAQTGYHEPSRGESVELGELRLTVLHPTGSAADYAGHLHDQNIVVLAEFRDFRVLLTGDAEIATELELADAGLLQPVTVLQLGHHGSRTSSSPQLLQAVEPEIVVYQAGQDNRYGHPHPEVITRVRELTSARILGTDTHGTIVLHSDGQETSIVTEREAAP</sequence>
<keyword evidence="3" id="KW-1185">Reference proteome</keyword>
<name>H9UH31_SPIAZ</name>
<dbReference type="InterPro" id="IPR052159">
    <property type="entry name" value="Competence_DNA_uptake"/>
</dbReference>
<accession>H9UH31</accession>